<organism evidence="1">
    <name type="scientific">Populus davidiana</name>
    <dbReference type="NCBI Taxonomy" id="266767"/>
    <lineage>
        <taxon>Eukaryota</taxon>
        <taxon>Viridiplantae</taxon>
        <taxon>Streptophyta</taxon>
        <taxon>Embryophyta</taxon>
        <taxon>Tracheophyta</taxon>
        <taxon>Spermatophyta</taxon>
        <taxon>Magnoliopsida</taxon>
        <taxon>eudicotyledons</taxon>
        <taxon>Gunneridae</taxon>
        <taxon>Pentapetalae</taxon>
        <taxon>rosids</taxon>
        <taxon>fabids</taxon>
        <taxon>Malpighiales</taxon>
        <taxon>Salicaceae</taxon>
        <taxon>Saliceae</taxon>
        <taxon>Populus</taxon>
    </lineage>
</organism>
<proteinExistence type="predicted"/>
<dbReference type="EMBL" id="GILB01012305">
    <property type="protein sequence ID" value="NUU92638.1"/>
    <property type="molecule type" value="Transcribed_RNA"/>
</dbReference>
<accession>A0A6M2F7R2</accession>
<reference evidence="1" key="1">
    <citation type="submission" date="2020-03" db="EMBL/GenBank/DDBJ databases">
        <authorList>
            <person name="Zhang R."/>
        </authorList>
    </citation>
    <scope>NUCLEOTIDE SEQUENCE</scope>
</reference>
<dbReference type="AlphaFoldDB" id="A0A6M2F7R2"/>
<sequence length="89" mass="10091">MRLTFPKPLVSLDNTNLSISFPSRYTSSKLIKASSSVTLNDPFSWLYSIDRDLRDERPLMNDKVLSLKRLPSKTSSSRFLNLSKSSPVP</sequence>
<evidence type="ECO:0000313" key="1">
    <source>
        <dbReference type="EMBL" id="NUU92638.1"/>
    </source>
</evidence>
<name>A0A6M2F7R2_9ROSI</name>
<protein>
    <submittedName>
        <fullName evidence="1">Uncharacterized protein</fullName>
    </submittedName>
</protein>